<feature type="compositionally biased region" description="Basic residues" evidence="8">
    <location>
        <begin position="800"/>
        <end position="809"/>
    </location>
</feature>
<feature type="domain" description="C2H2-type" evidence="9">
    <location>
        <begin position="353"/>
        <end position="381"/>
    </location>
</feature>
<name>A0A9W7TVT1_TRIRA</name>
<evidence type="ECO:0000256" key="8">
    <source>
        <dbReference type="SAM" id="MobiDB-lite"/>
    </source>
</evidence>
<organism evidence="10 11">
    <name type="scientific">Triplophysa rosa</name>
    <name type="common">Cave loach</name>
    <dbReference type="NCBI Taxonomy" id="992332"/>
    <lineage>
        <taxon>Eukaryota</taxon>
        <taxon>Metazoa</taxon>
        <taxon>Chordata</taxon>
        <taxon>Craniata</taxon>
        <taxon>Vertebrata</taxon>
        <taxon>Euteleostomi</taxon>
        <taxon>Actinopterygii</taxon>
        <taxon>Neopterygii</taxon>
        <taxon>Teleostei</taxon>
        <taxon>Ostariophysi</taxon>
        <taxon>Cypriniformes</taxon>
        <taxon>Nemacheilidae</taxon>
        <taxon>Triplophysa</taxon>
    </lineage>
</organism>
<feature type="region of interest" description="Disordered" evidence="8">
    <location>
        <begin position="732"/>
        <end position="763"/>
    </location>
</feature>
<accession>A0A9W7TVT1</accession>
<dbReference type="GO" id="GO:0005634">
    <property type="term" value="C:nucleus"/>
    <property type="evidence" value="ECO:0007669"/>
    <property type="project" value="UniProtKB-SubCell"/>
</dbReference>
<evidence type="ECO:0000256" key="6">
    <source>
        <dbReference type="ARBA" id="ARBA00023242"/>
    </source>
</evidence>
<keyword evidence="2" id="KW-0479">Metal-binding</keyword>
<feature type="domain" description="C2H2-type" evidence="9">
    <location>
        <begin position="181"/>
        <end position="208"/>
    </location>
</feature>
<feature type="region of interest" description="Disordered" evidence="8">
    <location>
        <begin position="1126"/>
        <end position="1250"/>
    </location>
</feature>
<dbReference type="InterPro" id="IPR036236">
    <property type="entry name" value="Znf_C2H2_sf"/>
</dbReference>
<feature type="compositionally biased region" description="Polar residues" evidence="8">
    <location>
        <begin position="1126"/>
        <end position="1138"/>
    </location>
</feature>
<feature type="region of interest" description="Disordered" evidence="8">
    <location>
        <begin position="923"/>
        <end position="983"/>
    </location>
</feature>
<comment type="caution">
    <text evidence="10">The sequence shown here is derived from an EMBL/GenBank/DDBJ whole genome shotgun (WGS) entry which is preliminary data.</text>
</comment>
<evidence type="ECO:0000313" key="11">
    <source>
        <dbReference type="Proteomes" id="UP001059041"/>
    </source>
</evidence>
<keyword evidence="4 7" id="KW-0863">Zinc-finger</keyword>
<dbReference type="SMART" id="SM00355">
    <property type="entry name" value="ZnF_C2H2"/>
    <property type="match status" value="5"/>
</dbReference>
<evidence type="ECO:0000313" key="10">
    <source>
        <dbReference type="EMBL" id="KAI7803876.1"/>
    </source>
</evidence>
<dbReference type="InterPro" id="IPR013087">
    <property type="entry name" value="Znf_C2H2_type"/>
</dbReference>
<keyword evidence="11" id="KW-1185">Reference proteome</keyword>
<feature type="compositionally biased region" description="Polar residues" evidence="8">
    <location>
        <begin position="266"/>
        <end position="286"/>
    </location>
</feature>
<feature type="compositionally biased region" description="Polar residues" evidence="8">
    <location>
        <begin position="947"/>
        <end position="957"/>
    </location>
</feature>
<reference evidence="10" key="1">
    <citation type="submission" date="2021-02" db="EMBL/GenBank/DDBJ databases">
        <title>Comparative genomics reveals that relaxation of natural selection precedes convergent phenotypic evolution of cavefish.</title>
        <authorList>
            <person name="Peng Z."/>
        </authorList>
    </citation>
    <scope>NUCLEOTIDE SEQUENCE</scope>
    <source>
        <tissue evidence="10">Muscle</tissue>
    </source>
</reference>
<comment type="subcellular location">
    <subcellularLocation>
        <location evidence="1">Nucleus</location>
    </subcellularLocation>
</comment>
<dbReference type="GO" id="GO:0008270">
    <property type="term" value="F:zinc ion binding"/>
    <property type="evidence" value="ECO:0007669"/>
    <property type="project" value="UniProtKB-KW"/>
</dbReference>
<feature type="compositionally biased region" description="Basic and acidic residues" evidence="8">
    <location>
        <begin position="830"/>
        <end position="839"/>
    </location>
</feature>
<feature type="region of interest" description="Disordered" evidence="8">
    <location>
        <begin position="780"/>
        <end position="841"/>
    </location>
</feature>
<feature type="region of interest" description="Disordered" evidence="8">
    <location>
        <begin position="56"/>
        <end position="77"/>
    </location>
</feature>
<evidence type="ECO:0000256" key="5">
    <source>
        <dbReference type="ARBA" id="ARBA00022833"/>
    </source>
</evidence>
<feature type="region of interest" description="Disordered" evidence="8">
    <location>
        <begin position="230"/>
        <end position="298"/>
    </location>
</feature>
<feature type="compositionally biased region" description="Basic and acidic residues" evidence="8">
    <location>
        <begin position="743"/>
        <end position="763"/>
    </location>
</feature>
<dbReference type="Proteomes" id="UP001059041">
    <property type="component" value="Linkage Group LG11"/>
</dbReference>
<dbReference type="PROSITE" id="PS00028">
    <property type="entry name" value="ZINC_FINGER_C2H2_1"/>
    <property type="match status" value="4"/>
</dbReference>
<feature type="compositionally biased region" description="Basic and acidic residues" evidence="8">
    <location>
        <begin position="494"/>
        <end position="508"/>
    </location>
</feature>
<evidence type="ECO:0000256" key="2">
    <source>
        <dbReference type="ARBA" id="ARBA00022723"/>
    </source>
</evidence>
<evidence type="ECO:0000256" key="4">
    <source>
        <dbReference type="ARBA" id="ARBA00022771"/>
    </source>
</evidence>
<feature type="compositionally biased region" description="Low complexity" evidence="8">
    <location>
        <begin position="1082"/>
        <end position="1103"/>
    </location>
</feature>
<evidence type="ECO:0000256" key="1">
    <source>
        <dbReference type="ARBA" id="ARBA00004123"/>
    </source>
</evidence>
<dbReference type="FunFam" id="3.30.160.60:FF:000100">
    <property type="entry name" value="Zinc finger 45-like"/>
    <property type="match status" value="1"/>
</dbReference>
<evidence type="ECO:0000259" key="9">
    <source>
        <dbReference type="PROSITE" id="PS50157"/>
    </source>
</evidence>
<sequence>MTKLQLLHRALNERMMAAVEQIMEMVGGTVLEYEEETARVRKENEVLRRRLQSMEDTNRANWPGPYDPVSLSTLDESTPSQQEQCAVSFEFEQESQTVLIKTEFADDPLYIRPVNAFATLPQSTDQGFPIAGTSASITYSQTESVKWPSSQNYMEPLEFDPTPSTMFTYGAARGKRQRMSFACPDCGKVFGREQTLMFHLRTHSAAKPYEYRRRKACFYGDGLRKRKLRGLSQISRENTGDVSDGSGQANRSRPSAENPAEEQELDSVSTNSNQTSNANVPENIASNPEPLQRKKVKKGLKKKYNCSMCGDRFSTSERLEFHMNSHEVNAVKSPNPPSKEEGQKKVARSRHSFPCLKCDKVFRRLHTFNSHMRMSHLSEQEDIDGESESVEVPQKRTKKICSCPHCGKVYTMKGCLRTHIRTVHTKKITSTYFQIMSRFGRTRSQRSLNQQLMKTADEATLHDAGTHICEICDKVFASSTWLIKHMCISRKEEQPVLKKESKTGEMQRKKGRANKKPSRKQASEESEGDKKMDRSKMPISPATCNKKPNPKNPYGSVLFSHLSLQPKVVLEPIMPKRTYWNTVPSIDACKSSFNVVHTSSPALADNKNVNVTEGQTADHCSRPAGSFSQDKKKKVEKICSVIPETDIVCVTIGPPQNDSQSELVNQEHYIVIDDEPETEPIGTKRKDISGKKLKTAVSKSAFHKTTRRVTTKISNPRLSCLVSNLVFSDSEDDLDVTTSPSKGSDKKKTAMLDKTRSSKKHANDTQEVIVIDDEQQQTVTQTGLTLTSSELIPDAENHSKKPRGTKRTRLWVNKQTAVSKSDCKDDIDEDSSKGFDENHPSVCLPNDSQILNSEAESLKADDAANIKSIDSVSQQTDGDGSVSQEESCETSELILAGRGSLLQHMRAHADKKLLDVQDIIADDKTNKPPSVNVKMSDRDDSEESGASGKTDSSVKNVKSSEEIDMLSSSLATSQSSKDRCTYTKSGWKQNKEDSFCETACKSQLSQTLESDIGTSVLQGSSVDQTDHPQPDGELSAVNQPCVSNVGCSDTQQIVAQQSDCDLHNTGLNEDIKLSSRPKEEVTSGVVSSDSSSSQDLQSNSTLSPAIAGDTQQTQVSDVQRGIFIGSGSSDVKTFTDPDSCNAEHTQHSQPERIGSPDPDRRGTPPDPNLNPPVQDIKPAGQTCYPKSKDCDLTEDSYKMTGDGSDDAAEAQQNSATSVTGHNKRKREADNISPKEESKKRHPSAHPQVNS</sequence>
<feature type="region of interest" description="Disordered" evidence="8">
    <location>
        <begin position="1071"/>
        <end position="1114"/>
    </location>
</feature>
<evidence type="ECO:0000256" key="3">
    <source>
        <dbReference type="ARBA" id="ARBA00022737"/>
    </source>
</evidence>
<dbReference type="Pfam" id="PF00096">
    <property type="entry name" value="zf-C2H2"/>
    <property type="match status" value="3"/>
</dbReference>
<feature type="domain" description="C2H2-type" evidence="9">
    <location>
        <begin position="467"/>
        <end position="495"/>
    </location>
</feature>
<dbReference type="GO" id="GO:0000981">
    <property type="term" value="F:DNA-binding transcription factor activity, RNA polymerase II-specific"/>
    <property type="evidence" value="ECO:0007669"/>
    <property type="project" value="TreeGrafter"/>
</dbReference>
<feature type="compositionally biased region" description="Basic and acidic residues" evidence="8">
    <location>
        <begin position="1186"/>
        <end position="1197"/>
    </location>
</feature>
<dbReference type="AlphaFoldDB" id="A0A9W7TVT1"/>
<feature type="region of interest" description="Disordered" evidence="8">
    <location>
        <begin position="327"/>
        <end position="346"/>
    </location>
</feature>
<feature type="compositionally biased region" description="Polar residues" evidence="8">
    <location>
        <begin position="232"/>
        <end position="255"/>
    </location>
</feature>
<feature type="compositionally biased region" description="Basic and acidic residues" evidence="8">
    <location>
        <begin position="1071"/>
        <end position="1081"/>
    </location>
</feature>
<dbReference type="PANTHER" id="PTHR24394:SF29">
    <property type="entry name" value="MYONEURIN"/>
    <property type="match status" value="1"/>
</dbReference>
<keyword evidence="5" id="KW-0862">Zinc</keyword>
<dbReference type="Pfam" id="PF13912">
    <property type="entry name" value="zf-C2H2_6"/>
    <property type="match status" value="1"/>
</dbReference>
<dbReference type="SUPFAM" id="SSF57667">
    <property type="entry name" value="beta-beta-alpha zinc fingers"/>
    <property type="match status" value="3"/>
</dbReference>
<dbReference type="PROSITE" id="PS50157">
    <property type="entry name" value="ZINC_FINGER_C2H2_2"/>
    <property type="match status" value="5"/>
</dbReference>
<feature type="compositionally biased region" description="Polar residues" evidence="8">
    <location>
        <begin position="1210"/>
        <end position="1220"/>
    </location>
</feature>
<gene>
    <name evidence="10" type="ORF">IRJ41_012847</name>
</gene>
<proteinExistence type="predicted"/>
<protein>
    <recommendedName>
        <fullName evidence="9">C2H2-type domain-containing protein</fullName>
    </recommendedName>
</protein>
<feature type="domain" description="C2H2-type" evidence="9">
    <location>
        <begin position="401"/>
        <end position="429"/>
    </location>
</feature>
<feature type="domain" description="C2H2-type" evidence="9">
    <location>
        <begin position="304"/>
        <end position="326"/>
    </location>
</feature>
<dbReference type="Gene3D" id="3.30.160.60">
    <property type="entry name" value="Classic Zinc Finger"/>
    <property type="match status" value="3"/>
</dbReference>
<feature type="region of interest" description="Disordered" evidence="8">
    <location>
        <begin position="494"/>
        <end position="550"/>
    </location>
</feature>
<dbReference type="EMBL" id="JAFHDT010000011">
    <property type="protein sequence ID" value="KAI7803876.1"/>
    <property type="molecule type" value="Genomic_DNA"/>
</dbReference>
<keyword evidence="6" id="KW-0539">Nucleus</keyword>
<feature type="compositionally biased region" description="Basic and acidic residues" evidence="8">
    <location>
        <begin position="1226"/>
        <end position="1238"/>
    </location>
</feature>
<evidence type="ECO:0000256" key="7">
    <source>
        <dbReference type="PROSITE-ProRule" id="PRU00042"/>
    </source>
</evidence>
<dbReference type="PANTHER" id="PTHR24394">
    <property type="entry name" value="ZINC FINGER PROTEIN"/>
    <property type="match status" value="1"/>
</dbReference>
<keyword evidence="3" id="KW-0677">Repeat</keyword>
<feature type="compositionally biased region" description="Basic residues" evidence="8">
    <location>
        <begin position="509"/>
        <end position="519"/>
    </location>
</feature>